<dbReference type="PANTHER" id="PTHR32282">
    <property type="entry name" value="BINDING PROTEIN TRANSPEPTIDASE, PUTATIVE-RELATED"/>
    <property type="match status" value="1"/>
</dbReference>
<evidence type="ECO:0000256" key="11">
    <source>
        <dbReference type="ARBA" id="ARBA00049902"/>
    </source>
</evidence>
<comment type="pathway">
    <text evidence="1">Cell wall biogenesis; peptidoglycan biosynthesis.</text>
</comment>
<comment type="similarity">
    <text evidence="3">In the N-terminal section; belongs to the glycosyltransferase 51 family.</text>
</comment>
<dbReference type="InterPro" id="IPR012338">
    <property type="entry name" value="Beta-lactam/transpept-like"/>
</dbReference>
<organism evidence="16 17">
    <name type="scientific">Comamonas aquatica</name>
    <dbReference type="NCBI Taxonomy" id="225991"/>
    <lineage>
        <taxon>Bacteria</taxon>
        <taxon>Pseudomonadati</taxon>
        <taxon>Pseudomonadota</taxon>
        <taxon>Betaproteobacteria</taxon>
        <taxon>Burkholderiales</taxon>
        <taxon>Comamonadaceae</taxon>
        <taxon>Comamonas</taxon>
    </lineage>
</organism>
<reference evidence="16" key="1">
    <citation type="submission" date="2020-05" db="EMBL/GenBank/DDBJ databases">
        <authorList>
            <person name="Delgado-Blas J."/>
        </authorList>
    </citation>
    <scope>NUCLEOTIDE SEQUENCE</scope>
    <source>
        <strain evidence="16">BB1454</strain>
    </source>
</reference>
<keyword evidence="4" id="KW-0121">Carboxypeptidase</keyword>
<evidence type="ECO:0000256" key="4">
    <source>
        <dbReference type="ARBA" id="ARBA00022645"/>
    </source>
</evidence>
<dbReference type="GO" id="GO:0030288">
    <property type="term" value="C:outer membrane-bounded periplasmic space"/>
    <property type="evidence" value="ECO:0007669"/>
    <property type="project" value="TreeGrafter"/>
</dbReference>
<evidence type="ECO:0000256" key="9">
    <source>
        <dbReference type="ARBA" id="ARBA00023268"/>
    </source>
</evidence>
<feature type="domain" description="Penicillin-binding C-terminal" evidence="15">
    <location>
        <begin position="684"/>
        <end position="774"/>
    </location>
</feature>
<evidence type="ECO:0000259" key="15">
    <source>
        <dbReference type="Pfam" id="PF06832"/>
    </source>
</evidence>
<evidence type="ECO:0000256" key="1">
    <source>
        <dbReference type="ARBA" id="ARBA00004752"/>
    </source>
</evidence>
<dbReference type="NCBIfam" id="TIGR02073">
    <property type="entry name" value="PBP_1c"/>
    <property type="match status" value="1"/>
</dbReference>
<name>A0AA35GI90_9BURK</name>
<evidence type="ECO:0000256" key="7">
    <source>
        <dbReference type="ARBA" id="ARBA00022679"/>
    </source>
</evidence>
<dbReference type="Pfam" id="PF06832">
    <property type="entry name" value="BiPBP_C"/>
    <property type="match status" value="1"/>
</dbReference>
<dbReference type="Gene3D" id="3.40.710.10">
    <property type="entry name" value="DD-peptidase/beta-lactamase superfamily"/>
    <property type="match status" value="1"/>
</dbReference>
<feature type="domain" description="Penicillin-binding protein transpeptidase" evidence="13">
    <location>
        <begin position="324"/>
        <end position="592"/>
    </location>
</feature>
<evidence type="ECO:0000256" key="12">
    <source>
        <dbReference type="SAM" id="MobiDB-lite"/>
    </source>
</evidence>
<evidence type="ECO:0000259" key="13">
    <source>
        <dbReference type="Pfam" id="PF00905"/>
    </source>
</evidence>
<dbReference type="Pfam" id="PF00912">
    <property type="entry name" value="Transgly"/>
    <property type="match status" value="1"/>
</dbReference>
<dbReference type="InterPro" id="IPR036950">
    <property type="entry name" value="PBP_transglycosylase"/>
</dbReference>
<evidence type="ECO:0000256" key="8">
    <source>
        <dbReference type="ARBA" id="ARBA00022801"/>
    </source>
</evidence>
<keyword evidence="7" id="KW-0808">Transferase</keyword>
<dbReference type="EC" id="2.4.99.28" evidence="10"/>
<dbReference type="InterPro" id="IPR023346">
    <property type="entry name" value="Lysozyme-like_dom_sf"/>
</dbReference>
<evidence type="ECO:0000256" key="5">
    <source>
        <dbReference type="ARBA" id="ARBA00022670"/>
    </source>
</evidence>
<evidence type="ECO:0000256" key="10">
    <source>
        <dbReference type="ARBA" id="ARBA00044770"/>
    </source>
</evidence>
<dbReference type="GO" id="GO:0008658">
    <property type="term" value="F:penicillin binding"/>
    <property type="evidence" value="ECO:0007669"/>
    <property type="project" value="InterPro"/>
</dbReference>
<dbReference type="GO" id="GO:0009252">
    <property type="term" value="P:peptidoglycan biosynthetic process"/>
    <property type="evidence" value="ECO:0007669"/>
    <property type="project" value="InterPro"/>
</dbReference>
<comment type="caution">
    <text evidence="16">The sequence shown here is derived from an EMBL/GenBank/DDBJ whole genome shotgun (WGS) entry which is preliminary data.</text>
</comment>
<dbReference type="RefSeq" id="WP_420868936.1">
    <property type="nucleotide sequence ID" value="NZ_CAHPRW010000023.1"/>
</dbReference>
<dbReference type="SUPFAM" id="SSF56601">
    <property type="entry name" value="beta-lactamase/transpeptidase-like"/>
    <property type="match status" value="1"/>
</dbReference>
<dbReference type="InterPro" id="IPR001460">
    <property type="entry name" value="PCN-bd_Tpept"/>
</dbReference>
<protein>
    <recommendedName>
        <fullName evidence="10">peptidoglycan glycosyltransferase</fullName>
        <ecNumber evidence="10">2.4.99.28</ecNumber>
    </recommendedName>
</protein>
<dbReference type="AlphaFoldDB" id="A0AA35GI90"/>
<dbReference type="Proteomes" id="UP000834458">
    <property type="component" value="Unassembled WGS sequence"/>
</dbReference>
<proteinExistence type="inferred from homology"/>
<sequence>MRSSGLQGLPRRLKACRRSLLWLGCLLVPLVAQALPSPQEVRRGFQPSETYILSREGELLQRLRTDMQVRRGQWVALSDTSPALRLALLVSEDKRFYAHSGVDWKAVSAAAWGQLWHRRTRGASTITMQLAGLLDEDWRASNQGRSVGQKLGQAVAATQLERQWRKDQILEAYLNLLPFRGELVGIDALSRSLFGKAAHGLDAVEAAIAAALVRGPNASPEVVAQRACGVWQDMQAWESRAAPPAADCGAIQWRTQQSLRARLWPASEGLAPHWAQRVWQSQREVAQAPSARVTTTVSASVQRLAVESLQRHLRELQGRNVEDGAVLVLDNASGQVLAWVGSSGGLSQAAEVDGVLAWRQPGSTLKPFLYAQALQEGRVTAASLLEDSPAHIATPSGLYIPQNYDRKFKGWVSVRSALAGSLNVPAVRALVMVTPDAFFNQLRQLGLPLRENAGYYGYSLALGSAEVPLLHLTNAYRALANGGQFAPVAPAVLGAAPRAKPVQVLSPQAAFVVGDILSDAQARASTFGLDSVLATRFWTAVKTGTSKDMRDNWAVGWSQRYTVGVWVGNASGEAMHSVSGSSGAAPIWADIMAALHARLPSRAPSAPPGLRPQAVQFVAAAGAAALEPGRKEWFLEGTQQPVFAIEGVAAIARDSSTPGMKVSEKTKNQAQAAIKSTLPTVHAQIAQPVSGTILALDPDIPPQHQRLQLQARPMGAGSAGWQPQGLRWQLVTRQPHGETVRQELGRGSPVAWLPWPGRHRLELRDAAGQLQDSVELEVRGAGARQPQAAPSSVPSARSR</sequence>
<feature type="region of interest" description="Disordered" evidence="12">
    <location>
        <begin position="777"/>
        <end position="799"/>
    </location>
</feature>
<dbReference type="Gene3D" id="1.10.3810.10">
    <property type="entry name" value="Biosynthetic peptidoglycan transglycosylase-like"/>
    <property type="match status" value="1"/>
</dbReference>
<dbReference type="InterPro" id="IPR050396">
    <property type="entry name" value="Glycosyltr_51/Transpeptidase"/>
</dbReference>
<dbReference type="PANTHER" id="PTHR32282:SF15">
    <property type="entry name" value="PENICILLIN-BINDING PROTEIN 1C"/>
    <property type="match status" value="1"/>
</dbReference>
<keyword evidence="5" id="KW-0645">Protease</keyword>
<dbReference type="Pfam" id="PF00905">
    <property type="entry name" value="Transpeptidase"/>
    <property type="match status" value="1"/>
</dbReference>
<evidence type="ECO:0000256" key="6">
    <source>
        <dbReference type="ARBA" id="ARBA00022676"/>
    </source>
</evidence>
<dbReference type="SUPFAM" id="SSF53955">
    <property type="entry name" value="Lysozyme-like"/>
    <property type="match status" value="1"/>
</dbReference>
<keyword evidence="6" id="KW-0328">Glycosyltransferase</keyword>
<accession>A0AA35GI90</accession>
<dbReference type="InterPro" id="IPR001264">
    <property type="entry name" value="Glyco_trans_51"/>
</dbReference>
<feature type="compositionally biased region" description="Low complexity" evidence="12">
    <location>
        <begin position="783"/>
        <end position="799"/>
    </location>
</feature>
<dbReference type="InterPro" id="IPR009647">
    <property type="entry name" value="PBP_C"/>
</dbReference>
<evidence type="ECO:0000256" key="3">
    <source>
        <dbReference type="ARBA" id="ARBA00007739"/>
    </source>
</evidence>
<comment type="catalytic activity">
    <reaction evidence="11">
        <text>[GlcNAc-(1-&gt;4)-Mur2Ac(oyl-L-Ala-gamma-D-Glu-L-Lys-D-Ala-D-Ala)](n)-di-trans,octa-cis-undecaprenyl diphosphate + beta-D-GlcNAc-(1-&gt;4)-Mur2Ac(oyl-L-Ala-gamma-D-Glu-L-Lys-D-Ala-D-Ala)-di-trans,octa-cis-undecaprenyl diphosphate = [GlcNAc-(1-&gt;4)-Mur2Ac(oyl-L-Ala-gamma-D-Glu-L-Lys-D-Ala-D-Ala)](n+1)-di-trans,octa-cis-undecaprenyl diphosphate + di-trans,octa-cis-undecaprenyl diphosphate + H(+)</text>
        <dbReference type="Rhea" id="RHEA:23708"/>
        <dbReference type="Rhea" id="RHEA-COMP:9602"/>
        <dbReference type="Rhea" id="RHEA-COMP:9603"/>
        <dbReference type="ChEBI" id="CHEBI:15378"/>
        <dbReference type="ChEBI" id="CHEBI:58405"/>
        <dbReference type="ChEBI" id="CHEBI:60033"/>
        <dbReference type="ChEBI" id="CHEBI:78435"/>
        <dbReference type="EC" id="2.4.99.28"/>
    </reaction>
</comment>
<dbReference type="GO" id="GO:0006508">
    <property type="term" value="P:proteolysis"/>
    <property type="evidence" value="ECO:0007669"/>
    <property type="project" value="UniProtKB-KW"/>
</dbReference>
<dbReference type="InterPro" id="IPR011815">
    <property type="entry name" value="PBP_1c"/>
</dbReference>
<evidence type="ECO:0000313" key="16">
    <source>
        <dbReference type="EMBL" id="CAB5691296.1"/>
    </source>
</evidence>
<gene>
    <name evidence="16" type="primary">pbpD_2</name>
    <name evidence="16" type="ORF">GHA_02050</name>
</gene>
<dbReference type="GO" id="GO:0004180">
    <property type="term" value="F:carboxypeptidase activity"/>
    <property type="evidence" value="ECO:0007669"/>
    <property type="project" value="UniProtKB-KW"/>
</dbReference>
<feature type="domain" description="Glycosyl transferase family 51" evidence="14">
    <location>
        <begin position="60"/>
        <end position="234"/>
    </location>
</feature>
<evidence type="ECO:0000313" key="17">
    <source>
        <dbReference type="Proteomes" id="UP000834458"/>
    </source>
</evidence>
<keyword evidence="9" id="KW-0511">Multifunctional enzyme</keyword>
<comment type="similarity">
    <text evidence="2">In the C-terminal section; belongs to the transpeptidase family.</text>
</comment>
<dbReference type="GO" id="GO:0008955">
    <property type="term" value="F:peptidoglycan glycosyltransferase activity"/>
    <property type="evidence" value="ECO:0007669"/>
    <property type="project" value="UniProtKB-EC"/>
</dbReference>
<keyword evidence="8" id="KW-0378">Hydrolase</keyword>
<evidence type="ECO:0000256" key="2">
    <source>
        <dbReference type="ARBA" id="ARBA00007090"/>
    </source>
</evidence>
<evidence type="ECO:0000259" key="14">
    <source>
        <dbReference type="Pfam" id="PF00912"/>
    </source>
</evidence>
<dbReference type="EMBL" id="CAHPSC010000026">
    <property type="protein sequence ID" value="CAB5691296.1"/>
    <property type="molecule type" value="Genomic_DNA"/>
</dbReference>